<dbReference type="SMART" id="SM00543">
    <property type="entry name" value="MIF4G"/>
    <property type="match status" value="3"/>
</dbReference>
<dbReference type="InterPro" id="IPR010989">
    <property type="entry name" value="SNARE"/>
</dbReference>
<dbReference type="FunFam" id="1.25.40.180:FF:000015">
    <property type="entry name" value="regulator of nonsense transcripts 2 isoform X1"/>
    <property type="match status" value="1"/>
</dbReference>
<evidence type="ECO:0000256" key="5">
    <source>
        <dbReference type="SAM" id="Phobius"/>
    </source>
</evidence>
<comment type="subcellular location">
    <subcellularLocation>
        <location evidence="1">Cytoplasm</location>
    </subcellularLocation>
</comment>
<dbReference type="Pfam" id="PF26585">
    <property type="entry name" value="STX17_N"/>
    <property type="match status" value="1"/>
</dbReference>
<dbReference type="GO" id="GO:0003723">
    <property type="term" value="F:RNA binding"/>
    <property type="evidence" value="ECO:0007669"/>
    <property type="project" value="InterPro"/>
</dbReference>
<dbReference type="GO" id="GO:0000184">
    <property type="term" value="P:nuclear-transcribed mRNA catabolic process, nonsense-mediated decay"/>
    <property type="evidence" value="ECO:0007669"/>
    <property type="project" value="InterPro"/>
</dbReference>
<dbReference type="OrthoDB" id="27832at2759"/>
<keyword evidence="2" id="KW-0963">Cytoplasm</keyword>
<evidence type="ECO:0000259" key="6">
    <source>
        <dbReference type="PROSITE" id="PS50192"/>
    </source>
</evidence>
<dbReference type="InterPro" id="IPR000727">
    <property type="entry name" value="T_SNARE_dom"/>
</dbReference>
<dbReference type="SUPFAM" id="SSF48371">
    <property type="entry name" value="ARM repeat"/>
    <property type="match status" value="3"/>
</dbReference>
<dbReference type="InterPro" id="IPR016024">
    <property type="entry name" value="ARM-type_fold"/>
</dbReference>
<dbReference type="PANTHER" id="PTHR12839">
    <property type="entry name" value="NONSENSE-MEDIATED MRNA DECAY PROTEIN 2 UP-FRAMESHIFT SUPPRESSOR 2"/>
    <property type="match status" value="1"/>
</dbReference>
<evidence type="ECO:0000256" key="4">
    <source>
        <dbReference type="SAM" id="MobiDB-lite"/>
    </source>
</evidence>
<dbReference type="FunFam" id="1.25.40.180:FF:000014">
    <property type="entry name" value="Putative regulator of nonsense transcripts 2"/>
    <property type="match status" value="1"/>
</dbReference>
<dbReference type="Gene3D" id="4.10.80.160">
    <property type="match status" value="1"/>
</dbReference>
<feature type="compositionally biased region" description="Basic and acidic residues" evidence="4">
    <location>
        <begin position="1"/>
        <end position="17"/>
    </location>
</feature>
<feature type="domain" description="T-SNARE coiled-coil homology" evidence="6">
    <location>
        <begin position="1323"/>
        <end position="1385"/>
    </location>
</feature>
<name>A0A8X7BZN0_9ARAC</name>
<dbReference type="Gene3D" id="1.20.5.110">
    <property type="match status" value="1"/>
</dbReference>
<gene>
    <name evidence="7" type="primary">UPF2</name>
    <name evidence="7" type="ORF">TNIN_290841</name>
</gene>
<evidence type="ECO:0000256" key="2">
    <source>
        <dbReference type="ARBA" id="ARBA00022490"/>
    </source>
</evidence>
<sequence>MESRGKSWKREREERGRKQLAQQDSNGKKDSRELDAGDGSILSAHPDHGKIKLVPEDPSKELENDIQELKSEEKSSANAFSEEEKQELMQFIKESSEKLRLKAELRSININAESLRPEESFFSQLDSSLKKNTAFIKRLRNMTELQGDSLIKDMEGLNLTKYISEAAAAIVDAKLKMSDVSTAVQICSLLHRRYADFSGQLLEHWQKVLPMKKDEKISNPSKIRVDLRFYAELVSSGIFVLKEGLPLLGNLLTILTVTDREEHSNVGILLSFCRHCGEDYTGMVPRRYRLLNEKYHMDIPKSDFLTPDRQKGLRNLLKEYYKSLCRHLMKDYKALENMEKQNHRILLTKGELSSERKEKFEAAQNAFQKLYSNTEQFSDIVDEEFPNLPKDESFPQDNETTTLDVYNRFKDREILDGSLSVWEDDDTRIFYENLLDLKAFIPGILFKDSSQAVSQNQTETAEKLEEDLSQLEVEDVELMEMETKDEMKEAIKGDDKDLTETLMQEIDEADEETAASNTANKVLLDGFLNSLLNCVNREIIDKAAIDFCMNLNTRPNRKKLVRALFLVPRTRLDLLPFYARFVATLNPCMTDVASDLVSMLKQDFKFHIKKKDQINIESKVKTVRFIGELVKFKVFPKSEALYCLKLLLNDFIHHHVEMACNLLETCGRFLFQAPDSHMRIKVLLEQMMRKKAVMSIDSRYTTMIENAFYYCNPPEVAPTIKVERPPMHEYIRKLLYQDLTKTSNDKNSEKQSSSSRVLRQMRKLNWEDEETAAYITKCLIAVWNVKYYNIRCLANLLAGLVSYQENVGPQVVDGVLEDIRFGLEVNHPKFNQRRVSMVRYLGELYNYRMVESTVIFRVLYMLILFGVNYDGTYSELDPPENLFRIRLVCILLDTCGQYFNSGSSKRKLDYFLIFFQDETEGLGRQGTSLSDADNDPVYDANGEAPLVKSSSQPVQSAEDDDFMAAFDKMLSDSILHRHNESVKPQVDIVIPMTIKGPTAKKTTKFISPKLSSFLEEKQQDKPIINFVLMTRKGNKQQFKNLAVPISSELAQNLKDREEAEKMEKQHVKLLTLNINERQEEEDYQEMLASQLKPSFVNLNRDRRQKYHHPKGAPDTMLWGKRTTHTDHTRISKSLHNGSFQRSHSKFLSVVNLLWLEVAMDKTQNESETPAEIPKLSFKRLGLPLEQLAKIAIPLHVGVLNDLSKSIEDLKDKNNPILLHQQQLQACKALQLLKADLYEIGQLNSQLEEKDQEKFDRVIQEPLKNAIEAISNFTASHSDVLGPFLDIDCDEPAKFPTLVCDGLSNAETADELIAGESTECSTQVSLTSSESKNWFFLRKELLEIHSLITYFSSLVFRQQEDIDNIQSNIVQAHENVKIGTKYLKKATILKAATFPLLGAVFGGLILGPCGALLGFKVLGSVAGIAGGSAIGYKAGVKLKKKEEEICDMELKALTYHSKSISSSTPNLSAHLEKTQN</sequence>
<dbReference type="InterPro" id="IPR007193">
    <property type="entry name" value="Upf2/Nmd2_C"/>
</dbReference>
<dbReference type="GO" id="GO:0005737">
    <property type="term" value="C:cytoplasm"/>
    <property type="evidence" value="ECO:0007669"/>
    <property type="project" value="UniProtKB-SubCell"/>
</dbReference>
<dbReference type="EMBL" id="BMAV01007913">
    <property type="protein sequence ID" value="GFY51136.1"/>
    <property type="molecule type" value="Genomic_DNA"/>
</dbReference>
<dbReference type="InterPro" id="IPR059001">
    <property type="entry name" value="STX17_N"/>
</dbReference>
<feature type="transmembrane region" description="Helical" evidence="5">
    <location>
        <begin position="1386"/>
        <end position="1406"/>
    </location>
</feature>
<dbReference type="Proteomes" id="UP000886998">
    <property type="component" value="Unassembled WGS sequence"/>
</dbReference>
<keyword evidence="3" id="KW-0175">Coiled coil</keyword>
<feature type="coiled-coil region" evidence="3">
    <location>
        <begin position="454"/>
        <end position="481"/>
    </location>
</feature>
<keyword evidence="5" id="KW-0472">Membrane</keyword>
<evidence type="ECO:0000313" key="7">
    <source>
        <dbReference type="EMBL" id="GFY51136.1"/>
    </source>
</evidence>
<dbReference type="GO" id="GO:0035145">
    <property type="term" value="C:exon-exon junction complex"/>
    <property type="evidence" value="ECO:0007669"/>
    <property type="project" value="TreeGrafter"/>
</dbReference>
<keyword evidence="8" id="KW-1185">Reference proteome</keyword>
<keyword evidence="5" id="KW-1133">Transmembrane helix</keyword>
<dbReference type="GO" id="GO:0016020">
    <property type="term" value="C:membrane"/>
    <property type="evidence" value="ECO:0007669"/>
    <property type="project" value="InterPro"/>
</dbReference>
<dbReference type="Pfam" id="PF04050">
    <property type="entry name" value="Upf2"/>
    <property type="match status" value="1"/>
</dbReference>
<evidence type="ECO:0000313" key="8">
    <source>
        <dbReference type="Proteomes" id="UP000886998"/>
    </source>
</evidence>
<evidence type="ECO:0000256" key="3">
    <source>
        <dbReference type="SAM" id="Coils"/>
    </source>
</evidence>
<reference evidence="7" key="1">
    <citation type="submission" date="2020-08" db="EMBL/GenBank/DDBJ databases">
        <title>Multicomponent nature underlies the extraordinary mechanical properties of spider dragline silk.</title>
        <authorList>
            <person name="Kono N."/>
            <person name="Nakamura H."/>
            <person name="Mori M."/>
            <person name="Yoshida Y."/>
            <person name="Ohtoshi R."/>
            <person name="Malay A.D."/>
            <person name="Moran D.A.P."/>
            <person name="Tomita M."/>
            <person name="Numata K."/>
            <person name="Arakawa K."/>
        </authorList>
    </citation>
    <scope>NUCLEOTIDE SEQUENCE</scope>
</reference>
<organism evidence="7 8">
    <name type="scientific">Trichonephila inaurata madagascariensis</name>
    <dbReference type="NCBI Taxonomy" id="2747483"/>
    <lineage>
        <taxon>Eukaryota</taxon>
        <taxon>Metazoa</taxon>
        <taxon>Ecdysozoa</taxon>
        <taxon>Arthropoda</taxon>
        <taxon>Chelicerata</taxon>
        <taxon>Arachnida</taxon>
        <taxon>Araneae</taxon>
        <taxon>Araneomorphae</taxon>
        <taxon>Entelegynae</taxon>
        <taxon>Araneoidea</taxon>
        <taxon>Nephilidae</taxon>
        <taxon>Trichonephila</taxon>
        <taxon>Trichonephila inaurata</taxon>
    </lineage>
</organism>
<dbReference type="PANTHER" id="PTHR12839:SF7">
    <property type="entry name" value="REGULATOR OF NONSENSE TRANSCRIPTS 2"/>
    <property type="match status" value="1"/>
</dbReference>
<dbReference type="SUPFAM" id="SSF47661">
    <property type="entry name" value="t-snare proteins"/>
    <property type="match status" value="1"/>
</dbReference>
<accession>A0A8X7BZN0</accession>
<proteinExistence type="predicted"/>
<comment type="caution">
    <text evidence="7">The sequence shown here is derived from an EMBL/GenBank/DDBJ whole genome shotgun (WGS) entry which is preliminary data.</text>
</comment>
<dbReference type="InterPro" id="IPR003890">
    <property type="entry name" value="MIF4G-like_typ-3"/>
</dbReference>
<dbReference type="Pfam" id="PF02854">
    <property type="entry name" value="MIF4G"/>
    <property type="match status" value="3"/>
</dbReference>
<dbReference type="Gene3D" id="1.25.40.180">
    <property type="match status" value="3"/>
</dbReference>
<keyword evidence="5" id="KW-0812">Transmembrane</keyword>
<dbReference type="FunFam" id="4.10.80.160:FF:000002">
    <property type="entry name" value="Putative regulator of nonsense transcripts 2"/>
    <property type="match status" value="1"/>
</dbReference>
<dbReference type="PROSITE" id="PS50192">
    <property type="entry name" value="T_SNARE"/>
    <property type="match status" value="1"/>
</dbReference>
<feature type="compositionally biased region" description="Basic and acidic residues" evidence="4">
    <location>
        <begin position="45"/>
        <end position="75"/>
    </location>
</feature>
<feature type="compositionally biased region" description="Basic and acidic residues" evidence="4">
    <location>
        <begin position="26"/>
        <end position="35"/>
    </location>
</feature>
<protein>
    <submittedName>
        <fullName evidence="7">Regulator of nonsense transcripts 2</fullName>
    </submittedName>
</protein>
<evidence type="ECO:0000256" key="1">
    <source>
        <dbReference type="ARBA" id="ARBA00004496"/>
    </source>
</evidence>
<dbReference type="InterPro" id="IPR039762">
    <property type="entry name" value="Nmd2/UPF2"/>
</dbReference>
<dbReference type="GO" id="GO:0016192">
    <property type="term" value="P:vesicle-mediated transport"/>
    <property type="evidence" value="ECO:0007669"/>
    <property type="project" value="InterPro"/>
</dbReference>
<dbReference type="SUPFAM" id="SSF58038">
    <property type="entry name" value="SNARE fusion complex"/>
    <property type="match status" value="1"/>
</dbReference>
<feature type="region of interest" description="Disordered" evidence="4">
    <location>
        <begin position="1"/>
        <end position="82"/>
    </location>
</feature>